<protein>
    <submittedName>
        <fullName evidence="9">Major facilitator superfamily</fullName>
    </submittedName>
</protein>
<keyword evidence="5 7" id="KW-0472">Membrane</keyword>
<dbReference type="Proteomes" id="UP001138500">
    <property type="component" value="Unassembled WGS sequence"/>
</dbReference>
<sequence>MDEESKVVLGAGGQAVPAASDESSRSPYSKREQWIIVSIVALAGLFSPLPANIFFPAIPQLAADFHRSTEDINLTVTIYLVFQGISPMLWGPLGDRVGRRPVFLLCLSVLVGSSLGLALTPTSAYWLLMFLRCFQSGGSASTIALGAGVISDIANIREKGTLFGAWAGMLAGSVATGRLLDWKYAQYKTHTVEEQRGFPIEQARLSTMPVHLIVFVASVVGWAWSIQLKTSIAVPLVLQVIRKIVLHNR</sequence>
<dbReference type="SUPFAM" id="SSF103473">
    <property type="entry name" value="MFS general substrate transporter"/>
    <property type="match status" value="1"/>
</dbReference>
<gene>
    <name evidence="9" type="ORF">Tdes44962_MAKER00170</name>
</gene>
<dbReference type="InterPro" id="IPR036259">
    <property type="entry name" value="MFS_trans_sf"/>
</dbReference>
<dbReference type="InterPro" id="IPR011701">
    <property type="entry name" value="MFS"/>
</dbReference>
<keyword evidence="10" id="KW-1185">Reference proteome</keyword>
<evidence type="ECO:0000313" key="10">
    <source>
        <dbReference type="Proteomes" id="UP001138500"/>
    </source>
</evidence>
<dbReference type="PANTHER" id="PTHR23502:SF51">
    <property type="entry name" value="QUINIDINE RESISTANCE PROTEIN 1-RELATED"/>
    <property type="match status" value="1"/>
</dbReference>
<feature type="region of interest" description="Disordered" evidence="6">
    <location>
        <begin position="1"/>
        <end position="25"/>
    </location>
</feature>
<dbReference type="EMBL" id="RIBY02001112">
    <property type="protein sequence ID" value="KAH9832691.1"/>
    <property type="molecule type" value="Genomic_DNA"/>
</dbReference>
<dbReference type="Pfam" id="PF07690">
    <property type="entry name" value="MFS_1"/>
    <property type="match status" value="1"/>
</dbReference>
<feature type="transmembrane region" description="Helical" evidence="7">
    <location>
        <begin position="102"/>
        <end position="119"/>
    </location>
</feature>
<keyword evidence="2" id="KW-0813">Transport</keyword>
<comment type="caution">
    <text evidence="9">The sequence shown here is derived from an EMBL/GenBank/DDBJ whole genome shotgun (WGS) entry which is preliminary data.</text>
</comment>
<comment type="subcellular location">
    <subcellularLocation>
        <location evidence="1">Membrane</location>
        <topology evidence="1">Multi-pass membrane protein</topology>
    </subcellularLocation>
</comment>
<feature type="transmembrane region" description="Helical" evidence="7">
    <location>
        <begin position="125"/>
        <end position="150"/>
    </location>
</feature>
<reference evidence="9 10" key="2">
    <citation type="journal article" date="2021" name="Curr. Genet.">
        <title>Genetic response to nitrogen starvation in the aggressive Eucalyptus foliar pathogen Teratosphaeria destructans.</title>
        <authorList>
            <person name="Havenga M."/>
            <person name="Wingfield B.D."/>
            <person name="Wingfield M.J."/>
            <person name="Dreyer L.L."/>
            <person name="Roets F."/>
            <person name="Aylward J."/>
        </authorList>
    </citation>
    <scope>NUCLEOTIDE SEQUENCE [LARGE SCALE GENOMIC DNA]</scope>
    <source>
        <strain evidence="9">CMW44962</strain>
    </source>
</reference>
<accession>A0A9W7SVC0</accession>
<evidence type="ECO:0000256" key="5">
    <source>
        <dbReference type="ARBA" id="ARBA00023136"/>
    </source>
</evidence>
<evidence type="ECO:0000313" key="9">
    <source>
        <dbReference type="EMBL" id="KAH9832691.1"/>
    </source>
</evidence>
<dbReference type="OrthoDB" id="2441642at2759"/>
<feature type="domain" description="Major facilitator superfamily (MFS) profile" evidence="8">
    <location>
        <begin position="36"/>
        <end position="249"/>
    </location>
</feature>
<dbReference type="PANTHER" id="PTHR23502">
    <property type="entry name" value="MAJOR FACILITATOR SUPERFAMILY"/>
    <property type="match status" value="1"/>
</dbReference>
<evidence type="ECO:0000256" key="2">
    <source>
        <dbReference type="ARBA" id="ARBA00022448"/>
    </source>
</evidence>
<evidence type="ECO:0000256" key="1">
    <source>
        <dbReference type="ARBA" id="ARBA00004141"/>
    </source>
</evidence>
<evidence type="ECO:0000256" key="6">
    <source>
        <dbReference type="SAM" id="MobiDB-lite"/>
    </source>
</evidence>
<feature type="transmembrane region" description="Helical" evidence="7">
    <location>
        <begin position="208"/>
        <end position="226"/>
    </location>
</feature>
<feature type="transmembrane region" description="Helical" evidence="7">
    <location>
        <begin position="34"/>
        <end position="57"/>
    </location>
</feature>
<evidence type="ECO:0000256" key="4">
    <source>
        <dbReference type="ARBA" id="ARBA00022989"/>
    </source>
</evidence>
<evidence type="ECO:0000259" key="8">
    <source>
        <dbReference type="PROSITE" id="PS50850"/>
    </source>
</evidence>
<dbReference type="PROSITE" id="PS50850">
    <property type="entry name" value="MFS"/>
    <property type="match status" value="1"/>
</dbReference>
<proteinExistence type="predicted"/>
<evidence type="ECO:0000256" key="3">
    <source>
        <dbReference type="ARBA" id="ARBA00022692"/>
    </source>
</evidence>
<feature type="transmembrane region" description="Helical" evidence="7">
    <location>
        <begin position="162"/>
        <end position="180"/>
    </location>
</feature>
<evidence type="ECO:0000256" key="7">
    <source>
        <dbReference type="SAM" id="Phobius"/>
    </source>
</evidence>
<dbReference type="GO" id="GO:0022857">
    <property type="term" value="F:transmembrane transporter activity"/>
    <property type="evidence" value="ECO:0007669"/>
    <property type="project" value="InterPro"/>
</dbReference>
<keyword evidence="3 7" id="KW-0812">Transmembrane</keyword>
<feature type="transmembrane region" description="Helical" evidence="7">
    <location>
        <begin position="72"/>
        <end position="90"/>
    </location>
</feature>
<dbReference type="Gene3D" id="1.20.1720.10">
    <property type="entry name" value="Multidrug resistance protein D"/>
    <property type="match status" value="1"/>
</dbReference>
<keyword evidence="4 7" id="KW-1133">Transmembrane helix</keyword>
<dbReference type="GO" id="GO:0005886">
    <property type="term" value="C:plasma membrane"/>
    <property type="evidence" value="ECO:0007669"/>
    <property type="project" value="TreeGrafter"/>
</dbReference>
<name>A0A9W7SVC0_9PEZI</name>
<organism evidence="9 10">
    <name type="scientific">Teratosphaeria destructans</name>
    <dbReference type="NCBI Taxonomy" id="418781"/>
    <lineage>
        <taxon>Eukaryota</taxon>
        <taxon>Fungi</taxon>
        <taxon>Dikarya</taxon>
        <taxon>Ascomycota</taxon>
        <taxon>Pezizomycotina</taxon>
        <taxon>Dothideomycetes</taxon>
        <taxon>Dothideomycetidae</taxon>
        <taxon>Mycosphaerellales</taxon>
        <taxon>Teratosphaeriaceae</taxon>
        <taxon>Teratosphaeria</taxon>
    </lineage>
</organism>
<reference evidence="9 10" key="1">
    <citation type="journal article" date="2018" name="IMA Fungus">
        <title>IMA Genome-F 10: Nine draft genome sequences of Claviceps purpurea s.lat., including C. arundinis, C. humidiphila, and C. cf. spartinae, pseudomolecules for the pitch canker pathogen Fusarium circinatum, draft genome of Davidsoniella eucalypti, Grosmannia galeiformis, Quambalaria eucalypti, and Teratosphaeria destructans.</title>
        <authorList>
            <person name="Wingfield B.D."/>
            <person name="Liu M."/>
            <person name="Nguyen H.D."/>
            <person name="Lane F.A."/>
            <person name="Morgan S.W."/>
            <person name="De Vos L."/>
            <person name="Wilken P.M."/>
            <person name="Duong T.A."/>
            <person name="Aylward J."/>
            <person name="Coetzee M.P."/>
            <person name="Dadej K."/>
            <person name="De Beer Z.W."/>
            <person name="Findlay W."/>
            <person name="Havenga M."/>
            <person name="Kolarik M."/>
            <person name="Menzies J.G."/>
            <person name="Naidoo K."/>
            <person name="Pochopski O."/>
            <person name="Shoukouhi P."/>
            <person name="Santana Q.C."/>
            <person name="Seifert K.A."/>
            <person name="Soal N."/>
            <person name="Steenkamp E.T."/>
            <person name="Tatham C.T."/>
            <person name="van der Nest M.A."/>
            <person name="Wingfield M.J."/>
        </authorList>
    </citation>
    <scope>NUCLEOTIDE SEQUENCE [LARGE SCALE GENOMIC DNA]</scope>
    <source>
        <strain evidence="9">CMW44962</strain>
    </source>
</reference>
<dbReference type="InterPro" id="IPR020846">
    <property type="entry name" value="MFS_dom"/>
</dbReference>
<dbReference type="AlphaFoldDB" id="A0A9W7SVC0"/>